<gene>
    <name evidence="2" type="ORF">NUU61_008310</name>
</gene>
<organism evidence="2 3">
    <name type="scientific">Penicillium alfredii</name>
    <dbReference type="NCBI Taxonomy" id="1506179"/>
    <lineage>
        <taxon>Eukaryota</taxon>
        <taxon>Fungi</taxon>
        <taxon>Dikarya</taxon>
        <taxon>Ascomycota</taxon>
        <taxon>Pezizomycotina</taxon>
        <taxon>Eurotiomycetes</taxon>
        <taxon>Eurotiomycetidae</taxon>
        <taxon>Eurotiales</taxon>
        <taxon>Aspergillaceae</taxon>
        <taxon>Penicillium</taxon>
    </lineage>
</organism>
<protein>
    <submittedName>
        <fullName evidence="2">Uncharacterized protein</fullName>
    </submittedName>
</protein>
<dbReference type="AlphaFoldDB" id="A0A9W9ES56"/>
<dbReference type="Proteomes" id="UP001141434">
    <property type="component" value="Unassembled WGS sequence"/>
</dbReference>
<evidence type="ECO:0000256" key="1">
    <source>
        <dbReference type="SAM" id="MobiDB-lite"/>
    </source>
</evidence>
<name>A0A9W9ES56_9EURO</name>
<feature type="region of interest" description="Disordered" evidence="1">
    <location>
        <begin position="1"/>
        <end position="83"/>
    </location>
</feature>
<feature type="compositionally biased region" description="Basic and acidic residues" evidence="1">
    <location>
        <begin position="54"/>
        <end position="77"/>
    </location>
</feature>
<accession>A0A9W9ES56</accession>
<evidence type="ECO:0000313" key="3">
    <source>
        <dbReference type="Proteomes" id="UP001141434"/>
    </source>
</evidence>
<proteinExistence type="predicted"/>
<dbReference type="OrthoDB" id="185618at2759"/>
<dbReference type="EMBL" id="JAPMSZ010000010">
    <property type="protein sequence ID" value="KAJ5087003.1"/>
    <property type="molecule type" value="Genomic_DNA"/>
</dbReference>
<keyword evidence="3" id="KW-1185">Reference proteome</keyword>
<comment type="caution">
    <text evidence="2">The sequence shown here is derived from an EMBL/GenBank/DDBJ whole genome shotgun (WGS) entry which is preliminary data.</text>
</comment>
<reference evidence="2" key="1">
    <citation type="submission" date="2022-11" db="EMBL/GenBank/DDBJ databases">
        <authorList>
            <person name="Petersen C."/>
        </authorList>
    </citation>
    <scope>NUCLEOTIDE SEQUENCE</scope>
    <source>
        <strain evidence="2">IBT 34128</strain>
    </source>
</reference>
<dbReference type="RefSeq" id="XP_056509128.1">
    <property type="nucleotide sequence ID" value="XM_056658835.1"/>
</dbReference>
<reference evidence="2" key="2">
    <citation type="journal article" date="2023" name="IMA Fungus">
        <title>Comparative genomic study of the Penicillium genus elucidates a diverse pangenome and 15 lateral gene transfer events.</title>
        <authorList>
            <person name="Petersen C."/>
            <person name="Sorensen T."/>
            <person name="Nielsen M.R."/>
            <person name="Sondergaard T.E."/>
            <person name="Sorensen J.L."/>
            <person name="Fitzpatrick D.A."/>
            <person name="Frisvad J.C."/>
            <person name="Nielsen K.L."/>
        </authorList>
    </citation>
    <scope>NUCLEOTIDE SEQUENCE</scope>
    <source>
        <strain evidence="2">IBT 34128</strain>
    </source>
</reference>
<evidence type="ECO:0000313" key="2">
    <source>
        <dbReference type="EMBL" id="KAJ5087003.1"/>
    </source>
</evidence>
<sequence>MSKRGAEGPQGSKETEMEFNMSGTPEEKPQRATAAQMANRKNLSLHGGYGGGRRTTEDNGGERRRTGGEWKRVERRSGACFPI</sequence>
<dbReference type="GeneID" id="81398004"/>